<dbReference type="NCBIfam" id="NF004231">
    <property type="entry name" value="PRK05679.1"/>
    <property type="match status" value="1"/>
</dbReference>
<keyword evidence="5 8" id="KW-0560">Oxidoreductase</keyword>
<evidence type="ECO:0000313" key="9">
    <source>
        <dbReference type="Proteomes" id="UP001222087"/>
    </source>
</evidence>
<evidence type="ECO:0000256" key="3">
    <source>
        <dbReference type="ARBA" id="ARBA00022630"/>
    </source>
</evidence>
<proteinExistence type="inferred from homology"/>
<evidence type="ECO:0000313" key="8">
    <source>
        <dbReference type="EMBL" id="WED42865.1"/>
    </source>
</evidence>
<dbReference type="InterPro" id="IPR012349">
    <property type="entry name" value="Split_barrel_FMN-bd"/>
</dbReference>
<dbReference type="PANTHER" id="PTHR10851:SF0">
    <property type="entry name" value="PYRIDOXINE-5'-PHOSPHATE OXIDASE"/>
    <property type="match status" value="1"/>
</dbReference>
<dbReference type="Proteomes" id="UP001222087">
    <property type="component" value="Chromosome"/>
</dbReference>
<dbReference type="SUPFAM" id="SSF50475">
    <property type="entry name" value="FMN-binding split barrel"/>
    <property type="match status" value="1"/>
</dbReference>
<gene>
    <name evidence="8" type="ORF">PXX05_13320</name>
</gene>
<evidence type="ECO:0000259" key="7">
    <source>
        <dbReference type="Pfam" id="PF10590"/>
    </source>
</evidence>
<feature type="domain" description="Pyridoxine 5'-phosphate oxidase dimerisation C-terminal" evidence="7">
    <location>
        <begin position="154"/>
        <end position="194"/>
    </location>
</feature>
<dbReference type="Gene3D" id="2.30.110.10">
    <property type="entry name" value="Electron Transport, Fmn-binding Protein, Chain A"/>
    <property type="match status" value="1"/>
</dbReference>
<keyword evidence="3" id="KW-0285">Flavoprotein</keyword>
<organism evidence="8 9">
    <name type="scientific">Legionella cardiaca</name>
    <dbReference type="NCBI Taxonomy" id="1071983"/>
    <lineage>
        <taxon>Bacteria</taxon>
        <taxon>Pseudomonadati</taxon>
        <taxon>Pseudomonadota</taxon>
        <taxon>Gammaproteobacteria</taxon>
        <taxon>Legionellales</taxon>
        <taxon>Legionellaceae</taxon>
        <taxon>Legionella</taxon>
    </lineage>
</organism>
<evidence type="ECO:0000256" key="5">
    <source>
        <dbReference type="ARBA" id="ARBA00023002"/>
    </source>
</evidence>
<reference evidence="8 9" key="1">
    <citation type="submission" date="2023-02" db="EMBL/GenBank/DDBJ databases">
        <title>Genome Sequence of L. cardiaca H63T.</title>
        <authorList>
            <person name="Lopez A.E."/>
            <person name="Cianciotto N.P."/>
        </authorList>
    </citation>
    <scope>NUCLEOTIDE SEQUENCE [LARGE SCALE GENOMIC DNA]</scope>
    <source>
        <strain evidence="8 9">H63</strain>
    </source>
</reference>
<dbReference type="Pfam" id="PF10590">
    <property type="entry name" value="PNP_phzG_C"/>
    <property type="match status" value="1"/>
</dbReference>
<dbReference type="GO" id="GO:0004733">
    <property type="term" value="F:pyridoxamine phosphate oxidase activity"/>
    <property type="evidence" value="ECO:0007669"/>
    <property type="project" value="UniProtKB-EC"/>
</dbReference>
<feature type="domain" description="Pyridoxamine 5'-phosphate oxidase N-terminal" evidence="6">
    <location>
        <begin position="13"/>
        <end position="133"/>
    </location>
</feature>
<keyword evidence="9" id="KW-1185">Reference proteome</keyword>
<dbReference type="EMBL" id="CP119078">
    <property type="protein sequence ID" value="WED42865.1"/>
    <property type="molecule type" value="Genomic_DNA"/>
</dbReference>
<comment type="similarity">
    <text evidence="2">Belongs to the pyridoxamine 5'-phosphate oxidase family.</text>
</comment>
<protein>
    <submittedName>
        <fullName evidence="8">Pyridoxal 5'-phosphate synthase</fullName>
        <ecNumber evidence="8">1.4.3.5</ecNumber>
    </submittedName>
</protein>
<evidence type="ECO:0000256" key="1">
    <source>
        <dbReference type="ARBA" id="ARBA00001917"/>
    </source>
</evidence>
<accession>A0ABY8ATM8</accession>
<name>A0ABY8ATM8_9GAMM</name>
<evidence type="ECO:0000259" key="6">
    <source>
        <dbReference type="Pfam" id="PF01243"/>
    </source>
</evidence>
<dbReference type="PIRSF" id="PIRSF000190">
    <property type="entry name" value="Pyd_amn-ph_oxd"/>
    <property type="match status" value="1"/>
</dbReference>
<dbReference type="RefSeq" id="WP_275088681.1">
    <property type="nucleotide sequence ID" value="NZ_CP119078.1"/>
</dbReference>
<dbReference type="InterPro" id="IPR000659">
    <property type="entry name" value="Pyridox_Oxase"/>
</dbReference>
<dbReference type="InterPro" id="IPR011576">
    <property type="entry name" value="Pyridox_Oxase_N"/>
</dbReference>
<dbReference type="PANTHER" id="PTHR10851">
    <property type="entry name" value="PYRIDOXINE-5-PHOSPHATE OXIDASE"/>
    <property type="match status" value="1"/>
</dbReference>
<keyword evidence="4" id="KW-0288">FMN</keyword>
<dbReference type="EC" id="1.4.3.5" evidence="8"/>
<dbReference type="InterPro" id="IPR019576">
    <property type="entry name" value="Pyridoxamine_oxidase_dimer_C"/>
</dbReference>
<evidence type="ECO:0000256" key="2">
    <source>
        <dbReference type="ARBA" id="ARBA00007301"/>
    </source>
</evidence>
<sequence>MTKNPFQLLTRWLEEEITAGAPNPQQAILCTANLNALPHGRVVAIREISEEGLLFFSQQGTRKVTELLKNPTASLVFWFELFQREVIIEGNVVALQGSENQCYWQSYPREAQIRFHSYASSSSLPITTKQILEDKKTQIAQHYTDVPLPMSEFYCGFRLIPERMIFYTYRTDELSDVIEYKKAPAGWQQQLLSP</sequence>
<comment type="cofactor">
    <cofactor evidence="1">
        <name>FMN</name>
        <dbReference type="ChEBI" id="CHEBI:58210"/>
    </cofactor>
</comment>
<dbReference type="Pfam" id="PF01243">
    <property type="entry name" value="PNPOx_N"/>
    <property type="match status" value="1"/>
</dbReference>
<evidence type="ECO:0000256" key="4">
    <source>
        <dbReference type="ARBA" id="ARBA00022643"/>
    </source>
</evidence>